<comment type="caution">
    <text evidence="2">The sequence shown here is derived from an EMBL/GenBank/DDBJ whole genome shotgun (WGS) entry which is preliminary data.</text>
</comment>
<dbReference type="EMBL" id="RCSX01000002">
    <property type="protein sequence ID" value="KAF7938770.1"/>
    <property type="molecule type" value="Genomic_DNA"/>
</dbReference>
<dbReference type="RefSeq" id="XP_038814991.1">
    <property type="nucleotide sequence ID" value="XM_038948725.1"/>
</dbReference>
<protein>
    <submittedName>
        <fullName evidence="2">Uncharacterized protein</fullName>
    </submittedName>
</protein>
<gene>
    <name evidence="2" type="ORF">EAE98_001108</name>
</gene>
<keyword evidence="3" id="KW-1185">Reference proteome</keyword>
<evidence type="ECO:0000313" key="3">
    <source>
        <dbReference type="Proteomes" id="UP000783213"/>
    </source>
</evidence>
<proteinExistence type="predicted"/>
<evidence type="ECO:0000256" key="1">
    <source>
        <dbReference type="SAM" id="MobiDB-lite"/>
    </source>
</evidence>
<accession>A0ABQ7J0K0</accession>
<sequence length="77" mass="8367">MSAIELIPARLTTTLTPTVCAADDGYFLVNIHGKPGMIPLWLQLDLPIPTTSNPLRKELPTRRHTSSSAGIFPPLSD</sequence>
<reference evidence="2 3" key="1">
    <citation type="journal article" date="2020" name="Genome Biol. Evol.">
        <title>Comparative genomics of Sclerotiniaceae.</title>
        <authorList>
            <person name="Valero Jimenez C.A."/>
            <person name="Steentjes M."/>
            <person name="Scholten O.E."/>
            <person name="Van Kan J.A.L."/>
        </authorList>
    </citation>
    <scope>NUCLEOTIDE SEQUENCE [LARGE SCALE GENOMIC DNA]</scope>
    <source>
        <strain evidence="2 3">B1</strain>
    </source>
</reference>
<dbReference type="GeneID" id="62227882"/>
<evidence type="ECO:0000313" key="2">
    <source>
        <dbReference type="EMBL" id="KAF7938770.1"/>
    </source>
</evidence>
<name>A0ABQ7J0K0_9HELO</name>
<feature type="region of interest" description="Disordered" evidence="1">
    <location>
        <begin position="52"/>
        <end position="77"/>
    </location>
</feature>
<organism evidence="2 3">
    <name type="scientific">Botrytis deweyae</name>
    <dbReference type="NCBI Taxonomy" id="2478750"/>
    <lineage>
        <taxon>Eukaryota</taxon>
        <taxon>Fungi</taxon>
        <taxon>Dikarya</taxon>
        <taxon>Ascomycota</taxon>
        <taxon>Pezizomycotina</taxon>
        <taxon>Leotiomycetes</taxon>
        <taxon>Helotiales</taxon>
        <taxon>Sclerotiniaceae</taxon>
        <taxon>Botrytis</taxon>
    </lineage>
</organism>
<dbReference type="Proteomes" id="UP000783213">
    <property type="component" value="Unassembled WGS sequence"/>
</dbReference>